<reference evidence="2" key="2">
    <citation type="journal article" date="2018" name="Plant J.">
        <title>The Sorghum bicolor reference genome: improved assembly, gene annotations, a transcriptome atlas, and signatures of genome organization.</title>
        <authorList>
            <person name="McCormick R.F."/>
            <person name="Truong S.K."/>
            <person name="Sreedasyam A."/>
            <person name="Jenkins J."/>
            <person name="Shu S."/>
            <person name="Sims D."/>
            <person name="Kennedy M."/>
            <person name="Amirebrahimi M."/>
            <person name="Weers B.D."/>
            <person name="McKinley B."/>
            <person name="Mattison A."/>
            <person name="Morishige D.T."/>
            <person name="Grimwood J."/>
            <person name="Schmutz J."/>
            <person name="Mullet J.E."/>
        </authorList>
    </citation>
    <scope>NUCLEOTIDE SEQUENCE [LARGE SCALE GENOMIC DNA]</scope>
    <source>
        <strain evidence="2">cv. BTx623</strain>
    </source>
</reference>
<name>A0A194YI57_SORBI</name>
<dbReference type="AlphaFoldDB" id="A0A194YI57"/>
<proteinExistence type="predicted"/>
<dbReference type="InParanoid" id="A0A194YI57"/>
<dbReference type="EMBL" id="CM000769">
    <property type="protein sequence ID" value="KXG19650.1"/>
    <property type="molecule type" value="Genomic_DNA"/>
</dbReference>
<organism evidence="1 2">
    <name type="scientific">Sorghum bicolor</name>
    <name type="common">Sorghum</name>
    <name type="synonym">Sorghum vulgare</name>
    <dbReference type="NCBI Taxonomy" id="4558"/>
    <lineage>
        <taxon>Eukaryota</taxon>
        <taxon>Viridiplantae</taxon>
        <taxon>Streptophyta</taxon>
        <taxon>Embryophyta</taxon>
        <taxon>Tracheophyta</taxon>
        <taxon>Spermatophyta</taxon>
        <taxon>Magnoliopsida</taxon>
        <taxon>Liliopsida</taxon>
        <taxon>Poales</taxon>
        <taxon>Poaceae</taxon>
        <taxon>PACMAD clade</taxon>
        <taxon>Panicoideae</taxon>
        <taxon>Andropogonodae</taxon>
        <taxon>Andropogoneae</taxon>
        <taxon>Sorghinae</taxon>
        <taxon>Sorghum</taxon>
    </lineage>
</organism>
<keyword evidence="2" id="KW-1185">Reference proteome</keyword>
<gene>
    <name evidence="1" type="ORF">SORBI_3010G094000</name>
</gene>
<evidence type="ECO:0000313" key="1">
    <source>
        <dbReference type="EMBL" id="KXG19650.1"/>
    </source>
</evidence>
<reference evidence="1 2" key="1">
    <citation type="journal article" date="2009" name="Nature">
        <title>The Sorghum bicolor genome and the diversification of grasses.</title>
        <authorList>
            <person name="Paterson A.H."/>
            <person name="Bowers J.E."/>
            <person name="Bruggmann R."/>
            <person name="Dubchak I."/>
            <person name="Grimwood J."/>
            <person name="Gundlach H."/>
            <person name="Haberer G."/>
            <person name="Hellsten U."/>
            <person name="Mitros T."/>
            <person name="Poliakov A."/>
            <person name="Schmutz J."/>
            <person name="Spannagl M."/>
            <person name="Tang H."/>
            <person name="Wang X."/>
            <person name="Wicker T."/>
            <person name="Bharti A.K."/>
            <person name="Chapman J."/>
            <person name="Feltus F.A."/>
            <person name="Gowik U."/>
            <person name="Grigoriev I.V."/>
            <person name="Lyons E."/>
            <person name="Maher C.A."/>
            <person name="Martis M."/>
            <person name="Narechania A."/>
            <person name="Otillar R.P."/>
            <person name="Penning B.W."/>
            <person name="Salamov A.A."/>
            <person name="Wang Y."/>
            <person name="Zhang L."/>
            <person name="Carpita N.C."/>
            <person name="Freeling M."/>
            <person name="Gingle A.R."/>
            <person name="Hash C.T."/>
            <person name="Keller B."/>
            <person name="Klein P."/>
            <person name="Kresovich S."/>
            <person name="McCann M.C."/>
            <person name="Ming R."/>
            <person name="Peterson D.G."/>
            <person name="Mehboob-ur-Rahman"/>
            <person name="Ware D."/>
            <person name="Westhoff P."/>
            <person name="Mayer K.F."/>
            <person name="Messing J."/>
            <person name="Rokhsar D.S."/>
        </authorList>
    </citation>
    <scope>NUCLEOTIDE SEQUENCE [LARGE SCALE GENOMIC DNA]</scope>
    <source>
        <strain evidence="2">cv. BTx623</strain>
    </source>
</reference>
<dbReference type="Proteomes" id="UP000000768">
    <property type="component" value="Chromosome 10"/>
</dbReference>
<sequence>MEQISFSEGEHRVMSTHLKTHGVDTFQSHFLGLRGVICRKWAKKYDITGICNVLESFVDLKSIFLEILPFLYQMWDFIVYSISCRDEMF</sequence>
<protein>
    <submittedName>
        <fullName evidence="1">Uncharacterized protein</fullName>
    </submittedName>
</protein>
<evidence type="ECO:0000313" key="2">
    <source>
        <dbReference type="Proteomes" id="UP000000768"/>
    </source>
</evidence>
<accession>A0A194YI57</accession>
<dbReference type="Gramene" id="KXG19650">
    <property type="protein sequence ID" value="KXG19650"/>
    <property type="gene ID" value="SORBI_3010G094000"/>
</dbReference>